<name>Q2GX78_CHAGB</name>
<dbReference type="RefSeq" id="XP_001225082.1">
    <property type="nucleotide sequence ID" value="XM_001225081.1"/>
</dbReference>
<feature type="region of interest" description="Disordered" evidence="1">
    <location>
        <begin position="80"/>
        <end position="110"/>
    </location>
</feature>
<keyword evidence="3" id="KW-1185">Reference proteome</keyword>
<dbReference type="EMBL" id="CH408033">
    <property type="protein sequence ID" value="EAQ86173.1"/>
    <property type="molecule type" value="Genomic_DNA"/>
</dbReference>
<dbReference type="OrthoDB" id="10382259at2759"/>
<evidence type="ECO:0000313" key="2">
    <source>
        <dbReference type="EMBL" id="EAQ86173.1"/>
    </source>
</evidence>
<gene>
    <name evidence="2" type="ORF">CHGG_07426</name>
</gene>
<proteinExistence type="predicted"/>
<reference evidence="3" key="1">
    <citation type="journal article" date="2015" name="Genome Announc.">
        <title>Draft genome sequence of the cellulolytic fungus Chaetomium globosum.</title>
        <authorList>
            <person name="Cuomo C.A."/>
            <person name="Untereiner W.A."/>
            <person name="Ma L.-J."/>
            <person name="Grabherr M."/>
            <person name="Birren B.W."/>
        </authorList>
    </citation>
    <scope>NUCLEOTIDE SEQUENCE [LARGE SCALE GENOMIC DNA]</scope>
    <source>
        <strain evidence="3">ATCC 6205 / CBS 148.51 / DSM 1962 / NBRC 6347 / NRRL 1970</strain>
    </source>
</reference>
<dbReference type="Proteomes" id="UP000001056">
    <property type="component" value="Unassembled WGS sequence"/>
</dbReference>
<sequence length="110" mass="12361">MSREDHSTIRTMDSASFLGIGSWEQGVQIVATDDCEIMLPTPALLAWTVLGRENSWNWFSAYPDPWSPLGVHHQSDHDWIGSRENSDFNGEDSDTNSSWSCSYLVPAARE</sequence>
<organism evidence="2 3">
    <name type="scientific">Chaetomium globosum (strain ATCC 6205 / CBS 148.51 / DSM 1962 / NBRC 6347 / NRRL 1970)</name>
    <name type="common">Soil fungus</name>
    <dbReference type="NCBI Taxonomy" id="306901"/>
    <lineage>
        <taxon>Eukaryota</taxon>
        <taxon>Fungi</taxon>
        <taxon>Dikarya</taxon>
        <taxon>Ascomycota</taxon>
        <taxon>Pezizomycotina</taxon>
        <taxon>Sordariomycetes</taxon>
        <taxon>Sordariomycetidae</taxon>
        <taxon>Sordariales</taxon>
        <taxon>Chaetomiaceae</taxon>
        <taxon>Chaetomium</taxon>
    </lineage>
</organism>
<evidence type="ECO:0000313" key="3">
    <source>
        <dbReference type="Proteomes" id="UP000001056"/>
    </source>
</evidence>
<protein>
    <submittedName>
        <fullName evidence="2">Uncharacterized protein</fullName>
    </submittedName>
</protein>
<evidence type="ECO:0000256" key="1">
    <source>
        <dbReference type="SAM" id="MobiDB-lite"/>
    </source>
</evidence>
<accession>Q2GX78</accession>
<dbReference type="VEuPathDB" id="FungiDB:CHGG_07426"/>
<dbReference type="HOGENOM" id="CLU_2170777_0_0_1"/>
<dbReference type="GeneID" id="4394045"/>
<dbReference type="InParanoid" id="Q2GX78"/>
<dbReference type="AlphaFoldDB" id="Q2GX78"/>